<evidence type="ECO:0000313" key="7">
    <source>
        <dbReference type="Proteomes" id="UP000603227"/>
    </source>
</evidence>
<dbReference type="EMBL" id="BNAT01000025">
    <property type="protein sequence ID" value="GHE41863.1"/>
    <property type="molecule type" value="Genomic_DNA"/>
</dbReference>
<evidence type="ECO:0000259" key="5">
    <source>
        <dbReference type="PROSITE" id="PS50977"/>
    </source>
</evidence>
<comment type="caution">
    <text evidence="6">The sequence shown here is derived from an EMBL/GenBank/DDBJ whole genome shotgun (WGS) entry which is preliminary data.</text>
</comment>
<keyword evidence="7" id="KW-1185">Reference proteome</keyword>
<evidence type="ECO:0000313" key="6">
    <source>
        <dbReference type="EMBL" id="GHE41863.1"/>
    </source>
</evidence>
<dbReference type="Proteomes" id="UP000603227">
    <property type="component" value="Unassembled WGS sequence"/>
</dbReference>
<sequence>MSFLMLYMSAETTKGTSMAAVSESRPPGRPLDARREAALLDAALELLSEVGYERLSLTEVCRRAGASTKTVYRRWTNKDELMTAALRRAVVRAVDEPFEVVATGSLRGDLLENLRASARTQRQFTPQYMAGLLVAASSGSDAGRMARELFRVHYARLTETVLQWARERGEVGEDVDAGFVADLIRGVELNHVLVADGQLDDAFLESLVDRVLLPVLAPRR</sequence>
<dbReference type="PANTHER" id="PTHR30055:SF148">
    <property type="entry name" value="TETR-FAMILY TRANSCRIPTIONAL REGULATOR"/>
    <property type="match status" value="1"/>
</dbReference>
<reference evidence="6" key="1">
    <citation type="journal article" date="2014" name="Int. J. Syst. Evol. Microbiol.">
        <title>Complete genome sequence of Corynebacterium casei LMG S-19264T (=DSM 44701T), isolated from a smear-ripened cheese.</title>
        <authorList>
            <consortium name="US DOE Joint Genome Institute (JGI-PGF)"/>
            <person name="Walter F."/>
            <person name="Albersmeier A."/>
            <person name="Kalinowski J."/>
            <person name="Ruckert C."/>
        </authorList>
    </citation>
    <scope>NUCLEOTIDE SEQUENCE</scope>
    <source>
        <strain evidence="6">CGMCC 4.7403</strain>
    </source>
</reference>
<dbReference type="Pfam" id="PF16859">
    <property type="entry name" value="TetR_C_11"/>
    <property type="match status" value="1"/>
</dbReference>
<dbReference type="InterPro" id="IPR001647">
    <property type="entry name" value="HTH_TetR"/>
</dbReference>
<dbReference type="GO" id="GO:0003700">
    <property type="term" value="F:DNA-binding transcription factor activity"/>
    <property type="evidence" value="ECO:0007669"/>
    <property type="project" value="TreeGrafter"/>
</dbReference>
<dbReference type="InterPro" id="IPR050109">
    <property type="entry name" value="HTH-type_TetR-like_transc_reg"/>
</dbReference>
<dbReference type="Pfam" id="PF00440">
    <property type="entry name" value="TetR_N"/>
    <property type="match status" value="1"/>
</dbReference>
<keyword evidence="2 4" id="KW-0238">DNA-binding</keyword>
<dbReference type="PANTHER" id="PTHR30055">
    <property type="entry name" value="HTH-TYPE TRANSCRIPTIONAL REGULATOR RUTR"/>
    <property type="match status" value="1"/>
</dbReference>
<accession>A0A918Z8N5</accession>
<keyword evidence="3" id="KW-0804">Transcription</keyword>
<dbReference type="Gene3D" id="1.10.10.60">
    <property type="entry name" value="Homeodomain-like"/>
    <property type="match status" value="1"/>
</dbReference>
<dbReference type="AlphaFoldDB" id="A0A918Z8N5"/>
<dbReference type="InterPro" id="IPR009057">
    <property type="entry name" value="Homeodomain-like_sf"/>
</dbReference>
<organism evidence="6 7">
    <name type="scientific">Streptomyces capitiformicae</name>
    <dbReference type="NCBI Taxonomy" id="2014920"/>
    <lineage>
        <taxon>Bacteria</taxon>
        <taxon>Bacillati</taxon>
        <taxon>Actinomycetota</taxon>
        <taxon>Actinomycetes</taxon>
        <taxon>Kitasatosporales</taxon>
        <taxon>Streptomycetaceae</taxon>
        <taxon>Streptomyces</taxon>
    </lineage>
</organism>
<dbReference type="SUPFAM" id="SSF48498">
    <property type="entry name" value="Tetracyclin repressor-like, C-terminal domain"/>
    <property type="match status" value="1"/>
</dbReference>
<feature type="DNA-binding region" description="H-T-H motif" evidence="4">
    <location>
        <begin position="56"/>
        <end position="75"/>
    </location>
</feature>
<dbReference type="PRINTS" id="PR00455">
    <property type="entry name" value="HTHTETR"/>
</dbReference>
<evidence type="ECO:0000256" key="4">
    <source>
        <dbReference type="PROSITE-ProRule" id="PRU00335"/>
    </source>
</evidence>
<keyword evidence="1" id="KW-0805">Transcription regulation</keyword>
<reference evidence="6" key="2">
    <citation type="submission" date="2020-09" db="EMBL/GenBank/DDBJ databases">
        <authorList>
            <person name="Sun Q."/>
            <person name="Zhou Y."/>
        </authorList>
    </citation>
    <scope>NUCLEOTIDE SEQUENCE</scope>
    <source>
        <strain evidence="6">CGMCC 4.7403</strain>
    </source>
</reference>
<dbReference type="GO" id="GO:0000976">
    <property type="term" value="F:transcription cis-regulatory region binding"/>
    <property type="evidence" value="ECO:0007669"/>
    <property type="project" value="TreeGrafter"/>
</dbReference>
<feature type="domain" description="HTH tetR-type" evidence="5">
    <location>
        <begin position="33"/>
        <end position="93"/>
    </location>
</feature>
<proteinExistence type="predicted"/>
<evidence type="ECO:0000256" key="2">
    <source>
        <dbReference type="ARBA" id="ARBA00023125"/>
    </source>
</evidence>
<dbReference type="SUPFAM" id="SSF46689">
    <property type="entry name" value="Homeodomain-like"/>
    <property type="match status" value="1"/>
</dbReference>
<evidence type="ECO:0000256" key="1">
    <source>
        <dbReference type="ARBA" id="ARBA00023015"/>
    </source>
</evidence>
<name>A0A918Z8N5_9ACTN</name>
<evidence type="ECO:0000256" key="3">
    <source>
        <dbReference type="ARBA" id="ARBA00023163"/>
    </source>
</evidence>
<dbReference type="PROSITE" id="PS50977">
    <property type="entry name" value="HTH_TETR_2"/>
    <property type="match status" value="1"/>
</dbReference>
<dbReference type="Gene3D" id="1.10.357.10">
    <property type="entry name" value="Tetracycline Repressor, domain 2"/>
    <property type="match status" value="1"/>
</dbReference>
<dbReference type="InterPro" id="IPR036271">
    <property type="entry name" value="Tet_transcr_reg_TetR-rel_C_sf"/>
</dbReference>
<dbReference type="InterPro" id="IPR011075">
    <property type="entry name" value="TetR_C"/>
</dbReference>
<gene>
    <name evidence="6" type="ORF">GCM10017771_61300</name>
</gene>
<protein>
    <submittedName>
        <fullName evidence="6">Regulatory protein, TetR family</fullName>
    </submittedName>
</protein>